<feature type="compositionally biased region" description="Polar residues" evidence="1">
    <location>
        <begin position="152"/>
        <end position="163"/>
    </location>
</feature>
<dbReference type="Proteomes" id="UP000001307">
    <property type="component" value="Unassembled WGS sequence"/>
</dbReference>
<dbReference type="EMBL" id="FN653015">
    <property type="protein sequence ID" value="CBY20927.1"/>
    <property type="molecule type" value="Genomic_DNA"/>
</dbReference>
<protein>
    <recommendedName>
        <fullName evidence="2">WW domain-containing protein</fullName>
    </recommendedName>
</protein>
<evidence type="ECO:0000256" key="1">
    <source>
        <dbReference type="SAM" id="MobiDB-lite"/>
    </source>
</evidence>
<keyword evidence="4" id="KW-1185">Reference proteome</keyword>
<feature type="region of interest" description="Disordered" evidence="1">
    <location>
        <begin position="417"/>
        <end position="449"/>
    </location>
</feature>
<dbReference type="InterPro" id="IPR036020">
    <property type="entry name" value="WW_dom_sf"/>
</dbReference>
<accession>E4WQN6</accession>
<feature type="compositionally biased region" description="Low complexity" evidence="1">
    <location>
        <begin position="382"/>
        <end position="402"/>
    </location>
</feature>
<evidence type="ECO:0000259" key="2">
    <source>
        <dbReference type="PROSITE" id="PS50020"/>
    </source>
</evidence>
<feature type="compositionally biased region" description="Polar residues" evidence="1">
    <location>
        <begin position="352"/>
        <end position="366"/>
    </location>
</feature>
<dbReference type="AlphaFoldDB" id="E4WQN6"/>
<evidence type="ECO:0000313" key="4">
    <source>
        <dbReference type="Proteomes" id="UP000001307"/>
    </source>
</evidence>
<feature type="domain" description="WW" evidence="2">
    <location>
        <begin position="274"/>
        <end position="307"/>
    </location>
</feature>
<feature type="compositionally biased region" description="Low complexity" evidence="1">
    <location>
        <begin position="417"/>
        <end position="429"/>
    </location>
</feature>
<dbReference type="CDD" id="cd00201">
    <property type="entry name" value="WW"/>
    <property type="match status" value="1"/>
</dbReference>
<feature type="compositionally biased region" description="Low complexity" evidence="1">
    <location>
        <begin position="138"/>
        <end position="151"/>
    </location>
</feature>
<reference evidence="3" key="1">
    <citation type="journal article" date="2010" name="Science">
        <title>Plasticity of animal genome architecture unmasked by rapid evolution of a pelagic tunicate.</title>
        <authorList>
            <person name="Denoeud F."/>
            <person name="Henriet S."/>
            <person name="Mungpakdee S."/>
            <person name="Aury J.M."/>
            <person name="Da Silva C."/>
            <person name="Brinkmann H."/>
            <person name="Mikhaleva J."/>
            <person name="Olsen L.C."/>
            <person name="Jubin C."/>
            <person name="Canestro C."/>
            <person name="Bouquet J.M."/>
            <person name="Danks G."/>
            <person name="Poulain J."/>
            <person name="Campsteijn C."/>
            <person name="Adamski M."/>
            <person name="Cross I."/>
            <person name="Yadetie F."/>
            <person name="Muffato M."/>
            <person name="Louis A."/>
            <person name="Butcher S."/>
            <person name="Tsagkogeorga G."/>
            <person name="Konrad A."/>
            <person name="Singh S."/>
            <person name="Jensen M.F."/>
            <person name="Cong E.H."/>
            <person name="Eikeseth-Otteraa H."/>
            <person name="Noel B."/>
            <person name="Anthouard V."/>
            <person name="Porcel B.M."/>
            <person name="Kachouri-Lafond R."/>
            <person name="Nishino A."/>
            <person name="Ugolini M."/>
            <person name="Chourrout P."/>
            <person name="Nishida H."/>
            <person name="Aasland R."/>
            <person name="Huzurbazar S."/>
            <person name="Westhof E."/>
            <person name="Delsuc F."/>
            <person name="Lehrach H."/>
            <person name="Reinhardt R."/>
            <person name="Weissenbach J."/>
            <person name="Roy S.W."/>
            <person name="Artiguenave F."/>
            <person name="Postlethwait J.H."/>
            <person name="Manak J.R."/>
            <person name="Thompson E.M."/>
            <person name="Jaillon O."/>
            <person name="Du Pasquier L."/>
            <person name="Boudinot P."/>
            <person name="Liberles D.A."/>
            <person name="Volff J.N."/>
            <person name="Philippe H."/>
            <person name="Lenhard B."/>
            <person name="Roest Crollius H."/>
            <person name="Wincker P."/>
            <person name="Chourrout D."/>
        </authorList>
    </citation>
    <scope>NUCLEOTIDE SEQUENCE [LARGE SCALE GENOMIC DNA]</scope>
</reference>
<gene>
    <name evidence="3" type="ORF">GSOID_T00000936001</name>
</gene>
<feature type="region of interest" description="Disordered" evidence="1">
    <location>
        <begin position="36"/>
        <end position="211"/>
    </location>
</feature>
<dbReference type="InParanoid" id="E4WQN6"/>
<proteinExistence type="predicted"/>
<dbReference type="SMART" id="SM00456">
    <property type="entry name" value="WW"/>
    <property type="match status" value="2"/>
</dbReference>
<organism evidence="3">
    <name type="scientific">Oikopleura dioica</name>
    <name type="common">Tunicate</name>
    <dbReference type="NCBI Taxonomy" id="34765"/>
    <lineage>
        <taxon>Eukaryota</taxon>
        <taxon>Metazoa</taxon>
        <taxon>Chordata</taxon>
        <taxon>Tunicata</taxon>
        <taxon>Appendicularia</taxon>
        <taxon>Copelata</taxon>
        <taxon>Oikopleuridae</taxon>
        <taxon>Oikopleura</taxon>
    </lineage>
</organism>
<feature type="compositionally biased region" description="Polar residues" evidence="1">
    <location>
        <begin position="430"/>
        <end position="449"/>
    </location>
</feature>
<dbReference type="OrthoDB" id="43122at2759"/>
<feature type="region of interest" description="Disordered" evidence="1">
    <location>
        <begin position="352"/>
        <end position="402"/>
    </location>
</feature>
<dbReference type="PROSITE" id="PS50020">
    <property type="entry name" value="WW_DOMAIN_2"/>
    <property type="match status" value="1"/>
</dbReference>
<feature type="compositionally biased region" description="Polar residues" evidence="1">
    <location>
        <begin position="62"/>
        <end position="84"/>
    </location>
</feature>
<name>E4WQN6_OIKDI</name>
<feature type="compositionally biased region" description="Polar residues" evidence="1">
    <location>
        <begin position="172"/>
        <end position="191"/>
    </location>
</feature>
<feature type="compositionally biased region" description="Polar residues" evidence="1">
    <location>
        <begin position="117"/>
        <end position="133"/>
    </location>
</feature>
<dbReference type="InterPro" id="IPR001202">
    <property type="entry name" value="WW_dom"/>
</dbReference>
<dbReference type="Gene3D" id="2.20.70.10">
    <property type="match status" value="1"/>
</dbReference>
<feature type="compositionally biased region" description="Basic residues" evidence="1">
    <location>
        <begin position="88"/>
        <end position="100"/>
    </location>
</feature>
<evidence type="ECO:0000313" key="3">
    <source>
        <dbReference type="EMBL" id="CBY20927.1"/>
    </source>
</evidence>
<sequence length="599" mass="67389">MENSAKTKGHCRSKSQTYSFKGSVCDEIEKHFEQSLSLLDQKHQKSKSLPRAMKGSFPPSFFDQNLKQHSSTDSLQNSGDSSSLGPMRVHRTHSSSKRNRNREVENKDSHKKGRQYKQLQSLIKSEPPSSQNHLKGVASPGSAHSSSLGSPQMPQHASNSLQAHPSRMIGNHSRNPTSTQPTANSINNSQHSRSRSLPIIPKRQPTKAMGGVQPLAVDIDRIPLPGNWEMCFQNGICFFVDRVRKISQLEDPRVPILEQFKRKHLELCEYIDASQLPSHCERQLTRDQKVFFINHETKQTSWIHPLVEQQLLPEISQQGCLPGPDCMHTNAADMTNQGRLNDQISEITTDSSMTDDSLNMHSSFDASLSPKHPSLMTNMPVQSQNSCQFSNGSGNGQSAANGRVYYDSTTSMMSRLQMHQMSPSPQQQQAYDHNQNSNSPFTNSPNQNQQHIDSQVQDYMMDMGLDPNRYVNYQSNSSQSLPQNLRRGMQMKRFPPRPMYPHQRSHSHHLLPDRLHQPVPRAHSNLSMVEQGAYSNLNDHEMLQSHHFQGLSPSSNSNASGFADNDPLSQIELDIGTFGADLPKDILQKALFPERVVHS</sequence>
<dbReference type="SUPFAM" id="SSF51045">
    <property type="entry name" value="WW domain"/>
    <property type="match status" value="2"/>
</dbReference>